<dbReference type="InterPro" id="IPR010400">
    <property type="entry name" value="PITH_dom"/>
</dbReference>
<evidence type="ECO:0000313" key="5">
    <source>
        <dbReference type="Proteomes" id="UP000250140"/>
    </source>
</evidence>
<organism evidence="4 5">
    <name type="scientific">Glonium stellatum</name>
    <dbReference type="NCBI Taxonomy" id="574774"/>
    <lineage>
        <taxon>Eukaryota</taxon>
        <taxon>Fungi</taxon>
        <taxon>Dikarya</taxon>
        <taxon>Ascomycota</taxon>
        <taxon>Pezizomycotina</taxon>
        <taxon>Dothideomycetes</taxon>
        <taxon>Pleosporomycetidae</taxon>
        <taxon>Gloniales</taxon>
        <taxon>Gloniaceae</taxon>
        <taxon>Glonium</taxon>
    </lineage>
</organism>
<dbReference type="PANTHER" id="PTHR12175:SF1">
    <property type="entry name" value="PITH DOMAIN-CONTAINING PROTEIN 1"/>
    <property type="match status" value="1"/>
</dbReference>
<evidence type="ECO:0000256" key="1">
    <source>
        <dbReference type="ARBA" id="ARBA00025788"/>
    </source>
</evidence>
<dbReference type="Gene3D" id="2.60.120.470">
    <property type="entry name" value="PITH domain"/>
    <property type="match status" value="1"/>
</dbReference>
<gene>
    <name evidence="4" type="ORF">AOQ84DRAFT_376696</name>
</gene>
<dbReference type="AlphaFoldDB" id="A0A8E2F125"/>
<reference evidence="4 5" key="1">
    <citation type="journal article" date="2016" name="Nat. Commun.">
        <title>Ectomycorrhizal ecology is imprinted in the genome of the dominant symbiotic fungus Cenococcum geophilum.</title>
        <authorList>
            <consortium name="DOE Joint Genome Institute"/>
            <person name="Peter M."/>
            <person name="Kohler A."/>
            <person name="Ohm R.A."/>
            <person name="Kuo A."/>
            <person name="Krutzmann J."/>
            <person name="Morin E."/>
            <person name="Arend M."/>
            <person name="Barry K.W."/>
            <person name="Binder M."/>
            <person name="Choi C."/>
            <person name="Clum A."/>
            <person name="Copeland A."/>
            <person name="Grisel N."/>
            <person name="Haridas S."/>
            <person name="Kipfer T."/>
            <person name="LaButti K."/>
            <person name="Lindquist E."/>
            <person name="Lipzen A."/>
            <person name="Maire R."/>
            <person name="Meier B."/>
            <person name="Mihaltcheva S."/>
            <person name="Molinier V."/>
            <person name="Murat C."/>
            <person name="Poggeler S."/>
            <person name="Quandt C.A."/>
            <person name="Sperisen C."/>
            <person name="Tritt A."/>
            <person name="Tisserant E."/>
            <person name="Crous P.W."/>
            <person name="Henrissat B."/>
            <person name="Nehls U."/>
            <person name="Egli S."/>
            <person name="Spatafora J.W."/>
            <person name="Grigoriev I.V."/>
            <person name="Martin F.M."/>
        </authorList>
    </citation>
    <scope>NUCLEOTIDE SEQUENCE [LARGE SCALE GENOMIC DNA]</scope>
    <source>
        <strain evidence="4 5">CBS 207.34</strain>
    </source>
</reference>
<dbReference type="GO" id="GO:0005737">
    <property type="term" value="C:cytoplasm"/>
    <property type="evidence" value="ECO:0007669"/>
    <property type="project" value="UniProtKB-ARBA"/>
</dbReference>
<dbReference type="EMBL" id="KV749643">
    <property type="protein sequence ID" value="OCL08511.1"/>
    <property type="molecule type" value="Genomic_DNA"/>
</dbReference>
<keyword evidence="5" id="KW-1185">Reference proteome</keyword>
<dbReference type="PROSITE" id="PS51532">
    <property type="entry name" value="PITH"/>
    <property type="match status" value="1"/>
</dbReference>
<dbReference type="OrthoDB" id="2635at2759"/>
<proteinExistence type="inferred from homology"/>
<sequence>MSHHHDHGHDGHDHEHAEAHDHSDDITPALQNLLYEQIDFSALTTLNEEVSASGRAICQKTWAQRMDPEPELKSAADEQILMIVPFTGQVRLHSILLRSSPSPAAPKTLKVFINAPDLDFSTAAELAPTQKFELAQTSEIQEFPVRRALFNTTRCLALFFEDNFSDGEEDITRLSYLAFKGTYMKLNKEPVSVLFEAAANPADHKAIVGTKMGMGHQIQ</sequence>
<evidence type="ECO:0000313" key="4">
    <source>
        <dbReference type="EMBL" id="OCL08511.1"/>
    </source>
</evidence>
<dbReference type="InterPro" id="IPR045099">
    <property type="entry name" value="PITH1-like"/>
</dbReference>
<comment type="similarity">
    <text evidence="1">Belongs to the PITHD1 family.</text>
</comment>
<evidence type="ECO:0000256" key="2">
    <source>
        <dbReference type="SAM" id="MobiDB-lite"/>
    </source>
</evidence>
<accession>A0A8E2F125</accession>
<dbReference type="SUPFAM" id="SSF49785">
    <property type="entry name" value="Galactose-binding domain-like"/>
    <property type="match status" value="1"/>
</dbReference>
<dbReference type="FunFam" id="2.60.120.470:FF:000003">
    <property type="entry name" value="DUF1000 domain protein (AFU_orthologue AFUA_1G09230)"/>
    <property type="match status" value="1"/>
</dbReference>
<dbReference type="GO" id="GO:0005634">
    <property type="term" value="C:nucleus"/>
    <property type="evidence" value="ECO:0007669"/>
    <property type="project" value="TreeGrafter"/>
</dbReference>
<dbReference type="PANTHER" id="PTHR12175">
    <property type="entry name" value="AD039 HT014 THIOREDOXIN FAMILY TRP26"/>
    <property type="match status" value="1"/>
</dbReference>
<dbReference type="Proteomes" id="UP000250140">
    <property type="component" value="Unassembled WGS sequence"/>
</dbReference>
<dbReference type="Pfam" id="PF06201">
    <property type="entry name" value="PITH"/>
    <property type="match status" value="1"/>
</dbReference>
<feature type="domain" description="PITH" evidence="3">
    <location>
        <begin position="23"/>
        <end position="199"/>
    </location>
</feature>
<name>A0A8E2F125_9PEZI</name>
<feature type="compositionally biased region" description="Basic and acidic residues" evidence="2">
    <location>
        <begin position="7"/>
        <end position="22"/>
    </location>
</feature>
<evidence type="ECO:0000259" key="3">
    <source>
        <dbReference type="PROSITE" id="PS51532"/>
    </source>
</evidence>
<protein>
    <submittedName>
        <fullName evidence="4">DUF1000-domain-containing protein</fullName>
    </submittedName>
</protein>
<dbReference type="InterPro" id="IPR037047">
    <property type="entry name" value="PITH_dom_sf"/>
</dbReference>
<dbReference type="InterPro" id="IPR008979">
    <property type="entry name" value="Galactose-bd-like_sf"/>
</dbReference>
<feature type="region of interest" description="Disordered" evidence="2">
    <location>
        <begin position="1"/>
        <end position="22"/>
    </location>
</feature>